<gene>
    <name evidence="8" type="ORF">BWR60_16300</name>
</gene>
<organism evidence="8 9">
    <name type="scientific">Inquilinus limosus</name>
    <dbReference type="NCBI Taxonomy" id="171674"/>
    <lineage>
        <taxon>Bacteria</taxon>
        <taxon>Pseudomonadati</taxon>
        <taxon>Pseudomonadota</taxon>
        <taxon>Alphaproteobacteria</taxon>
        <taxon>Rhodospirillales</taxon>
        <taxon>Rhodospirillaceae</taxon>
        <taxon>Inquilinus</taxon>
    </lineage>
</organism>
<keyword evidence="3 6" id="KW-0812">Transmembrane</keyword>
<evidence type="ECO:0000256" key="2">
    <source>
        <dbReference type="ARBA" id="ARBA00022475"/>
    </source>
</evidence>
<evidence type="ECO:0000256" key="5">
    <source>
        <dbReference type="ARBA" id="ARBA00023136"/>
    </source>
</evidence>
<dbReference type="AlphaFoldDB" id="A0A211ZLM9"/>
<comment type="subcellular location">
    <subcellularLocation>
        <location evidence="1">Cell membrane</location>
        <topology evidence="1">Single-pass membrane protein</topology>
    </subcellularLocation>
</comment>
<feature type="transmembrane region" description="Helical" evidence="6">
    <location>
        <begin position="43"/>
        <end position="67"/>
    </location>
</feature>
<feature type="transmembrane region" description="Helical" evidence="6">
    <location>
        <begin position="21"/>
        <end position="37"/>
    </location>
</feature>
<dbReference type="GO" id="GO:0005886">
    <property type="term" value="C:plasma membrane"/>
    <property type="evidence" value="ECO:0007669"/>
    <property type="project" value="UniProtKB-SubCell"/>
</dbReference>
<protein>
    <recommendedName>
        <fullName evidence="7">Phage shock protein PspC N-terminal domain-containing protein</fullName>
    </recommendedName>
</protein>
<dbReference type="InterPro" id="IPR007168">
    <property type="entry name" value="Phageshock_PspC_N"/>
</dbReference>
<evidence type="ECO:0000256" key="6">
    <source>
        <dbReference type="SAM" id="Phobius"/>
    </source>
</evidence>
<comment type="caution">
    <text evidence="8">The sequence shown here is derived from an EMBL/GenBank/DDBJ whole genome shotgun (WGS) entry which is preliminary data.</text>
</comment>
<dbReference type="RefSeq" id="WP_088152100.1">
    <property type="nucleotide sequence ID" value="NZ_NHON01000028.1"/>
</dbReference>
<dbReference type="InterPro" id="IPR014320">
    <property type="entry name" value="Phageshock_PspC"/>
</dbReference>
<dbReference type="STRING" id="1122125.GCA_000423185_06005"/>
<keyword evidence="4 6" id="KW-1133">Transmembrane helix</keyword>
<dbReference type="NCBIfam" id="TIGR02978">
    <property type="entry name" value="phageshock_pspC"/>
    <property type="match status" value="1"/>
</dbReference>
<evidence type="ECO:0000313" key="9">
    <source>
        <dbReference type="Proteomes" id="UP000196655"/>
    </source>
</evidence>
<dbReference type="InterPro" id="IPR052027">
    <property type="entry name" value="PspC"/>
</dbReference>
<keyword evidence="9" id="KW-1185">Reference proteome</keyword>
<dbReference type="EMBL" id="NHON01000028">
    <property type="protein sequence ID" value="OWJ66172.1"/>
    <property type="molecule type" value="Genomic_DNA"/>
</dbReference>
<accession>A0A211ZLM9</accession>
<evidence type="ECO:0000256" key="3">
    <source>
        <dbReference type="ARBA" id="ARBA00022692"/>
    </source>
</evidence>
<evidence type="ECO:0000256" key="1">
    <source>
        <dbReference type="ARBA" id="ARBA00004162"/>
    </source>
</evidence>
<reference evidence="9" key="1">
    <citation type="submission" date="2017-05" db="EMBL/GenBank/DDBJ databases">
        <authorList>
            <person name="Macchi M."/>
            <person name="Festa S."/>
            <person name="Coppotelli B.M."/>
            <person name="Morelli I.S."/>
        </authorList>
    </citation>
    <scope>NUCLEOTIDE SEQUENCE [LARGE SCALE GENOMIC DNA]</scope>
    <source>
        <strain evidence="9">I</strain>
    </source>
</reference>
<dbReference type="OrthoDB" id="7359894at2"/>
<dbReference type="Pfam" id="PF04024">
    <property type="entry name" value="PspC"/>
    <property type="match status" value="1"/>
</dbReference>
<keyword evidence="2" id="KW-1003">Cell membrane</keyword>
<dbReference type="Proteomes" id="UP000196655">
    <property type="component" value="Unassembled WGS sequence"/>
</dbReference>
<feature type="domain" description="Phage shock protein PspC N-terminal" evidence="7">
    <location>
        <begin position="13"/>
        <end position="68"/>
    </location>
</feature>
<evidence type="ECO:0000256" key="4">
    <source>
        <dbReference type="ARBA" id="ARBA00022989"/>
    </source>
</evidence>
<sequence>MSGRFTESPNPHRLYRDPDNGMFLGVCAGLAAYFGVSPGKVRFGTVVLAFIFFPHILIAYLAAAVFLKRRPTLLYRSPDEEVFWRSVSVQPADTFSAIRHNFRELEQRMAGMERYVTSSEFKLNRDFRDLEGR</sequence>
<proteinExistence type="predicted"/>
<name>A0A211ZLM9_9PROT</name>
<keyword evidence="5 6" id="KW-0472">Membrane</keyword>
<evidence type="ECO:0000259" key="7">
    <source>
        <dbReference type="Pfam" id="PF04024"/>
    </source>
</evidence>
<evidence type="ECO:0000313" key="8">
    <source>
        <dbReference type="EMBL" id="OWJ66172.1"/>
    </source>
</evidence>
<dbReference type="PANTHER" id="PTHR33885">
    <property type="entry name" value="PHAGE SHOCK PROTEIN C"/>
    <property type="match status" value="1"/>
</dbReference>
<dbReference type="PANTHER" id="PTHR33885:SF3">
    <property type="entry name" value="PHAGE SHOCK PROTEIN C"/>
    <property type="match status" value="1"/>
</dbReference>